<keyword evidence="6" id="KW-0378">Hydrolase</keyword>
<evidence type="ECO:0000256" key="2">
    <source>
        <dbReference type="ARBA" id="ARBA00022679"/>
    </source>
</evidence>
<dbReference type="EnsemblMetazoa" id="AALFPA23_004116.R4921">
    <property type="protein sequence ID" value="AALFPA23_004116.P4921"/>
    <property type="gene ID" value="AALFPA23_004116"/>
</dbReference>
<evidence type="ECO:0000256" key="7">
    <source>
        <dbReference type="ARBA" id="ARBA00022918"/>
    </source>
</evidence>
<name>A0ABM1XYX4_AEDAL</name>
<reference evidence="10" key="2">
    <citation type="submission" date="2025-05" db="UniProtKB">
        <authorList>
            <consortium name="EnsemblMetazoa"/>
        </authorList>
    </citation>
    <scope>IDENTIFICATION</scope>
    <source>
        <strain evidence="10">Foshan</strain>
    </source>
</reference>
<dbReference type="InterPro" id="IPR043128">
    <property type="entry name" value="Rev_trsase/Diguanyl_cyclase"/>
</dbReference>
<keyword evidence="11" id="KW-1185">Reference proteome</keyword>
<dbReference type="GeneID" id="134290931"/>
<evidence type="ECO:0000256" key="6">
    <source>
        <dbReference type="ARBA" id="ARBA00022801"/>
    </source>
</evidence>
<dbReference type="InterPro" id="IPR050951">
    <property type="entry name" value="Retrovirus_Pol_polyprotein"/>
</dbReference>
<evidence type="ECO:0000256" key="1">
    <source>
        <dbReference type="ARBA" id="ARBA00012493"/>
    </source>
</evidence>
<dbReference type="RefSeq" id="XP_062714146.1">
    <property type="nucleotide sequence ID" value="XM_062858162.1"/>
</dbReference>
<evidence type="ECO:0000259" key="9">
    <source>
        <dbReference type="PROSITE" id="PS50878"/>
    </source>
</evidence>
<proteinExistence type="predicted"/>
<dbReference type="CDD" id="cd09274">
    <property type="entry name" value="RNase_HI_RT_Ty3"/>
    <property type="match status" value="1"/>
</dbReference>
<sequence>MNFVKPPEFNVGDSWPLYEERLKRFFVAYGIEEAEDERRAAFLLTAVSMEVYQIVKNLCFPKLPEEKKFSEVCDLLKQRFTPTLVVFRERARFFEARQGDAESIMEWSTRLKKLAANCDFGIDLDVFIKNLFVVGLRRGPLFERVCEEEATASFDVLIKIALKKESTLQQRGVLDVHKIQQGAEKKQCKSDSRCFACGRGDHDFRKCQYKSYVCKLCDKKGHLAKVCPTKDSEQSKEKKKPCGQKRSPRISHLRINKLEVPPPVMVGISVNGCPLFSAIPLDTDSREEFVCYNGSGFRAVGTFKAELRYNEHVSKEELYVFEGTRQPLLGRQTMSRWNLKIDFCHVSEKKVDCKEQLKPLLLKHAEVFEGELGCFKHGKVHLSLKEDAVPKFCKPRKVPFAFKEKVEAELDRLEESGIISKGPSSEAEWGTPLAPVLKKDSSIRLCADYRITVNPFLVDNRHPFPVIDEIFAALQGGKYFSKLDLKNAYYQLEVDADTRHLLAWSTHRGVYLMNRLPFGTKTACAIFQATLEKVLQGCRGTVSYLDDVMVSGRTVEEHLENLNAVLTRLKEAGFVLNMQKCEFFKQEVGYLGHVIDQDGLHKDPEKVQAIMDVKPPKDVKEVRAFVGLANYYAKFCPSLAQCMKPLYELLRDDVKFSWTENRQRAFAVIKKLLSEDTVLVHYNSDMPIKLYCDASNEGIGAVIVHEFPDKSERPISFASRVFKKHVAGYSVIDKEALAIYYGINKFNTYLQGRHFKLMTDHKPLTSLFSPKGVPETAAGRLQRWAVFLSNCDYEIQHVKGVRNVPADFLSRHPIGNDGSKEDEDEAVSFLNFVEAETRSLVERKQIIVESRRDKLLSRVAEYVKSGWPQMIQEEDLKVFHRKRDELSVEEGVLLWGYRIVVPTKLRKFLLDELHSVHLGIVKMKSLARSYFWWPSLDKEIEDMGRKCEMCMQQRPERSDPISPWRLTSAPCDRVHVDHFSFRGAEFLVMVDSHSKWIEVFPVRTLTSKETVEKISEFIGRFGSIGTLLSAYLEMYRATKHATTGESPFKLMFGREMRIRFDKLKVNHEKRQREKIEEHHLKQKRTVFKIGETVYARDYRNPKKPLWVRAKIVKKIGAVLYECVSDDLGIIKRRSHQLLKYPFDDYDDEARQPTGAGAQPNDASSEESEYGSLGESDTEERAREQPPPAGSYNRVVLPPRRLGEE</sequence>
<reference evidence="11" key="1">
    <citation type="journal article" date="2015" name="Proc. Natl. Acad. Sci. U.S.A.">
        <title>Genome sequence of the Asian Tiger mosquito, Aedes albopictus, reveals insights into its biology, genetics, and evolution.</title>
        <authorList>
            <person name="Chen X.G."/>
            <person name="Jiang X."/>
            <person name="Gu J."/>
            <person name="Xu M."/>
            <person name="Wu Y."/>
            <person name="Deng Y."/>
            <person name="Zhang C."/>
            <person name="Bonizzoni M."/>
            <person name="Dermauw W."/>
            <person name="Vontas J."/>
            <person name="Armbruster P."/>
            <person name="Huang X."/>
            <person name="Yang Y."/>
            <person name="Zhang H."/>
            <person name="He W."/>
            <person name="Peng H."/>
            <person name="Liu Y."/>
            <person name="Wu K."/>
            <person name="Chen J."/>
            <person name="Lirakis M."/>
            <person name="Topalis P."/>
            <person name="Van Leeuwen T."/>
            <person name="Hall A.B."/>
            <person name="Jiang X."/>
            <person name="Thorpe C."/>
            <person name="Mueller R.L."/>
            <person name="Sun C."/>
            <person name="Waterhouse R.M."/>
            <person name="Yan G."/>
            <person name="Tu Z.J."/>
            <person name="Fang X."/>
            <person name="James A.A."/>
        </authorList>
    </citation>
    <scope>NUCLEOTIDE SEQUENCE [LARGE SCALE GENOMIC DNA]</scope>
    <source>
        <strain evidence="11">Foshan</strain>
    </source>
</reference>
<dbReference type="PANTHER" id="PTHR37984:SF5">
    <property type="entry name" value="PROTEIN NYNRIN-LIKE"/>
    <property type="match status" value="1"/>
</dbReference>
<dbReference type="SUPFAM" id="SSF57756">
    <property type="entry name" value="Retrovirus zinc finger-like domains"/>
    <property type="match status" value="1"/>
</dbReference>
<keyword evidence="7" id="KW-0695">RNA-directed DNA polymerase</keyword>
<keyword evidence="2" id="KW-0808">Transferase</keyword>
<dbReference type="InterPro" id="IPR012337">
    <property type="entry name" value="RNaseH-like_sf"/>
</dbReference>
<dbReference type="Gene3D" id="1.10.340.70">
    <property type="match status" value="1"/>
</dbReference>
<dbReference type="Gene3D" id="3.10.10.10">
    <property type="entry name" value="HIV Type 1 Reverse Transcriptase, subunit A, domain 1"/>
    <property type="match status" value="1"/>
</dbReference>
<evidence type="ECO:0000256" key="4">
    <source>
        <dbReference type="ARBA" id="ARBA00022722"/>
    </source>
</evidence>
<keyword evidence="5" id="KW-0255">Endonuclease</keyword>
<dbReference type="Gene3D" id="3.30.420.10">
    <property type="entry name" value="Ribonuclease H-like superfamily/Ribonuclease H"/>
    <property type="match status" value="2"/>
</dbReference>
<dbReference type="SUPFAM" id="SSF53098">
    <property type="entry name" value="Ribonuclease H-like"/>
    <property type="match status" value="1"/>
</dbReference>
<dbReference type="InterPro" id="IPR001878">
    <property type="entry name" value="Znf_CCHC"/>
</dbReference>
<keyword evidence="4" id="KW-0540">Nuclease</keyword>
<dbReference type="SMART" id="SM00343">
    <property type="entry name" value="ZnF_C2HC"/>
    <property type="match status" value="2"/>
</dbReference>
<feature type="domain" description="Reverse transcriptase" evidence="9">
    <location>
        <begin position="417"/>
        <end position="595"/>
    </location>
</feature>
<dbReference type="SUPFAM" id="SSF56672">
    <property type="entry name" value="DNA/RNA polymerases"/>
    <property type="match status" value="1"/>
</dbReference>
<dbReference type="Proteomes" id="UP000069940">
    <property type="component" value="Unassembled WGS sequence"/>
</dbReference>
<dbReference type="PROSITE" id="PS50878">
    <property type="entry name" value="RT_POL"/>
    <property type="match status" value="1"/>
</dbReference>
<evidence type="ECO:0000313" key="10">
    <source>
        <dbReference type="EnsemblMetazoa" id="AALFPA23_004116.P4921"/>
    </source>
</evidence>
<dbReference type="InterPro" id="IPR041588">
    <property type="entry name" value="Integrase_H2C2"/>
</dbReference>
<keyword evidence="3" id="KW-0548">Nucleotidyltransferase</keyword>
<dbReference type="Pfam" id="PF17921">
    <property type="entry name" value="Integrase_H2C2"/>
    <property type="match status" value="1"/>
</dbReference>
<dbReference type="InterPro" id="IPR043502">
    <property type="entry name" value="DNA/RNA_pol_sf"/>
</dbReference>
<dbReference type="Pfam" id="PF17917">
    <property type="entry name" value="RT_RNaseH"/>
    <property type="match status" value="1"/>
</dbReference>
<dbReference type="Gene3D" id="3.30.70.270">
    <property type="match status" value="2"/>
</dbReference>
<evidence type="ECO:0000313" key="11">
    <source>
        <dbReference type="Proteomes" id="UP000069940"/>
    </source>
</evidence>
<dbReference type="Gene3D" id="4.10.60.10">
    <property type="entry name" value="Zinc finger, CCHC-type"/>
    <property type="match status" value="1"/>
</dbReference>
<dbReference type="InterPro" id="IPR041373">
    <property type="entry name" value="RT_RNaseH"/>
</dbReference>
<evidence type="ECO:0000256" key="5">
    <source>
        <dbReference type="ARBA" id="ARBA00022759"/>
    </source>
</evidence>
<dbReference type="EC" id="2.7.7.49" evidence="1"/>
<dbReference type="PANTHER" id="PTHR37984">
    <property type="entry name" value="PROTEIN CBG26694"/>
    <property type="match status" value="1"/>
</dbReference>
<dbReference type="InterPro" id="IPR036397">
    <property type="entry name" value="RNaseH_sf"/>
</dbReference>
<evidence type="ECO:0000256" key="3">
    <source>
        <dbReference type="ARBA" id="ARBA00022695"/>
    </source>
</evidence>
<protein>
    <recommendedName>
        <fullName evidence="1">RNA-directed DNA polymerase</fullName>
        <ecNumber evidence="1">2.7.7.49</ecNumber>
    </recommendedName>
</protein>
<dbReference type="Pfam" id="PF00078">
    <property type="entry name" value="RVT_1"/>
    <property type="match status" value="1"/>
</dbReference>
<evidence type="ECO:0000256" key="8">
    <source>
        <dbReference type="SAM" id="MobiDB-lite"/>
    </source>
</evidence>
<dbReference type="CDD" id="cd01647">
    <property type="entry name" value="RT_LTR"/>
    <property type="match status" value="1"/>
</dbReference>
<organism evidence="10 11">
    <name type="scientific">Aedes albopictus</name>
    <name type="common">Asian tiger mosquito</name>
    <name type="synonym">Stegomyia albopicta</name>
    <dbReference type="NCBI Taxonomy" id="7160"/>
    <lineage>
        <taxon>Eukaryota</taxon>
        <taxon>Metazoa</taxon>
        <taxon>Ecdysozoa</taxon>
        <taxon>Arthropoda</taxon>
        <taxon>Hexapoda</taxon>
        <taxon>Insecta</taxon>
        <taxon>Pterygota</taxon>
        <taxon>Neoptera</taxon>
        <taxon>Endopterygota</taxon>
        <taxon>Diptera</taxon>
        <taxon>Nematocera</taxon>
        <taxon>Culicoidea</taxon>
        <taxon>Culicidae</taxon>
        <taxon>Culicinae</taxon>
        <taxon>Aedini</taxon>
        <taxon>Aedes</taxon>
        <taxon>Stegomyia</taxon>
    </lineage>
</organism>
<dbReference type="InterPro" id="IPR000477">
    <property type="entry name" value="RT_dom"/>
</dbReference>
<dbReference type="InterPro" id="IPR036875">
    <property type="entry name" value="Znf_CCHC_sf"/>
</dbReference>
<feature type="region of interest" description="Disordered" evidence="8">
    <location>
        <begin position="1145"/>
        <end position="1204"/>
    </location>
</feature>
<accession>A0ABM1XYX4</accession>